<gene>
    <name evidence="2" type="ORF">MES5069_310092</name>
</gene>
<evidence type="ECO:0000313" key="2">
    <source>
        <dbReference type="EMBL" id="CAH2402355.1"/>
    </source>
</evidence>
<feature type="transmembrane region" description="Helical" evidence="1">
    <location>
        <begin position="20"/>
        <end position="42"/>
    </location>
</feature>
<keyword evidence="1" id="KW-0472">Membrane</keyword>
<reference evidence="2 3" key="1">
    <citation type="submission" date="2022-03" db="EMBL/GenBank/DDBJ databases">
        <authorList>
            <person name="Brunel B."/>
        </authorList>
    </citation>
    <scope>NUCLEOTIDE SEQUENCE [LARGE SCALE GENOMIC DNA]</scope>
    <source>
        <strain evidence="2">STM5069sample</strain>
    </source>
</reference>
<evidence type="ECO:0000256" key="1">
    <source>
        <dbReference type="SAM" id="Phobius"/>
    </source>
</evidence>
<evidence type="ECO:0000313" key="3">
    <source>
        <dbReference type="Proteomes" id="UP001153050"/>
    </source>
</evidence>
<keyword evidence="3" id="KW-1185">Reference proteome</keyword>
<keyword evidence="1" id="KW-0812">Transmembrane</keyword>
<dbReference type="Proteomes" id="UP001153050">
    <property type="component" value="Unassembled WGS sequence"/>
</dbReference>
<dbReference type="RefSeq" id="WP_367185961.1">
    <property type="nucleotide sequence ID" value="NZ_CAKXZT010000126.1"/>
</dbReference>
<dbReference type="InterPro" id="IPR009389">
    <property type="entry name" value="DUF1045"/>
</dbReference>
<keyword evidence="1" id="KW-1133">Transmembrane helix</keyword>
<sequence>MDFTPPLRDFADGALPCPSGRLRIGMIGGFFALVPAGPMAFLRGFASRIVREFDGFRAPMNQSEPQRRMRRLTPVAAARLRSRNSKRSGSQAATGMVLDMIFE</sequence>
<accession>A0ABN8JWW1</accession>
<name>A0ABN8JWW1_9HYPH</name>
<protein>
    <submittedName>
        <fullName evidence="2">Uncharacterized protein</fullName>
    </submittedName>
</protein>
<proteinExistence type="predicted"/>
<dbReference type="EMBL" id="CAKXZT010000126">
    <property type="protein sequence ID" value="CAH2402355.1"/>
    <property type="molecule type" value="Genomic_DNA"/>
</dbReference>
<dbReference type="Pfam" id="PF06299">
    <property type="entry name" value="DUF1045"/>
    <property type="match status" value="1"/>
</dbReference>
<comment type="caution">
    <text evidence="2">The sequence shown here is derived from an EMBL/GenBank/DDBJ whole genome shotgun (WGS) entry which is preliminary data.</text>
</comment>
<organism evidence="2 3">
    <name type="scientific">Mesorhizobium escarrei</name>
    <dbReference type="NCBI Taxonomy" id="666018"/>
    <lineage>
        <taxon>Bacteria</taxon>
        <taxon>Pseudomonadati</taxon>
        <taxon>Pseudomonadota</taxon>
        <taxon>Alphaproteobacteria</taxon>
        <taxon>Hyphomicrobiales</taxon>
        <taxon>Phyllobacteriaceae</taxon>
        <taxon>Mesorhizobium</taxon>
    </lineage>
</organism>